<proteinExistence type="predicted"/>
<gene>
    <name evidence="1" type="ORF">Vadar_004344</name>
</gene>
<accession>A0ACB7YJ31</accession>
<keyword evidence="2" id="KW-1185">Reference proteome</keyword>
<evidence type="ECO:0000313" key="1">
    <source>
        <dbReference type="EMBL" id="KAH7853581.1"/>
    </source>
</evidence>
<dbReference type="EMBL" id="CM037161">
    <property type="protein sequence ID" value="KAH7853581.1"/>
    <property type="molecule type" value="Genomic_DNA"/>
</dbReference>
<reference evidence="1 2" key="1">
    <citation type="journal article" date="2021" name="Hortic Res">
        <title>High-quality reference genome and annotation aids understanding of berry development for evergreen blueberry (Vaccinium darrowii).</title>
        <authorList>
            <person name="Yu J."/>
            <person name="Hulse-Kemp A.M."/>
            <person name="Babiker E."/>
            <person name="Staton M."/>
        </authorList>
    </citation>
    <scope>NUCLEOTIDE SEQUENCE [LARGE SCALE GENOMIC DNA]</scope>
    <source>
        <strain evidence="2">cv. NJ 8807/NJ 8810</strain>
        <tissue evidence="1">Young leaf</tissue>
    </source>
</reference>
<evidence type="ECO:0000313" key="2">
    <source>
        <dbReference type="Proteomes" id="UP000828048"/>
    </source>
</evidence>
<comment type="caution">
    <text evidence="1">The sequence shown here is derived from an EMBL/GenBank/DDBJ whole genome shotgun (WGS) entry which is preliminary data.</text>
</comment>
<organism evidence="1 2">
    <name type="scientific">Vaccinium darrowii</name>
    <dbReference type="NCBI Taxonomy" id="229202"/>
    <lineage>
        <taxon>Eukaryota</taxon>
        <taxon>Viridiplantae</taxon>
        <taxon>Streptophyta</taxon>
        <taxon>Embryophyta</taxon>
        <taxon>Tracheophyta</taxon>
        <taxon>Spermatophyta</taxon>
        <taxon>Magnoliopsida</taxon>
        <taxon>eudicotyledons</taxon>
        <taxon>Gunneridae</taxon>
        <taxon>Pentapetalae</taxon>
        <taxon>asterids</taxon>
        <taxon>Ericales</taxon>
        <taxon>Ericaceae</taxon>
        <taxon>Vaccinioideae</taxon>
        <taxon>Vaccinieae</taxon>
        <taxon>Vaccinium</taxon>
    </lineage>
</organism>
<name>A0ACB7YJ31_9ERIC</name>
<protein>
    <submittedName>
        <fullName evidence="1">Uncharacterized protein</fullName>
    </submittedName>
</protein>
<sequence>MILPQIIRADDFSPQINNPLLYLFLSLSVSASVCVCVCLRAVAAFPVFQTEHPQSILPERESLWRGGKDREERIANEEDDDKIDPLESKLWPTFEDVLQEFKVFYFSFSFPIQTVGGKVKVKVHGAASWPNYTSLLIRAVTRRDLEKHLSISQVRESSAGIWSVGCTAIEMAMARPPWNKQYEEFAALYHIGTTKYHPPIPDHLSVEEEDFC</sequence>
<dbReference type="Proteomes" id="UP000828048">
    <property type="component" value="Chromosome 11"/>
</dbReference>